<organism evidence="1 2">
    <name type="scientific">Brachionus plicatilis</name>
    <name type="common">Marine rotifer</name>
    <name type="synonym">Brachionus muelleri</name>
    <dbReference type="NCBI Taxonomy" id="10195"/>
    <lineage>
        <taxon>Eukaryota</taxon>
        <taxon>Metazoa</taxon>
        <taxon>Spiralia</taxon>
        <taxon>Gnathifera</taxon>
        <taxon>Rotifera</taxon>
        <taxon>Eurotatoria</taxon>
        <taxon>Monogononta</taxon>
        <taxon>Pseudotrocha</taxon>
        <taxon>Ploima</taxon>
        <taxon>Brachionidae</taxon>
        <taxon>Brachionus</taxon>
    </lineage>
</organism>
<dbReference type="EMBL" id="REGN01006118">
    <property type="protein sequence ID" value="RNA10767.1"/>
    <property type="molecule type" value="Genomic_DNA"/>
</dbReference>
<name>A0A3M7QH43_BRAPC</name>
<evidence type="ECO:0000313" key="2">
    <source>
        <dbReference type="Proteomes" id="UP000276133"/>
    </source>
</evidence>
<evidence type="ECO:0000313" key="1">
    <source>
        <dbReference type="EMBL" id="RNA10767.1"/>
    </source>
</evidence>
<reference evidence="1 2" key="1">
    <citation type="journal article" date="2018" name="Sci. Rep.">
        <title>Genomic signatures of local adaptation to the degree of environmental predictability in rotifers.</title>
        <authorList>
            <person name="Franch-Gras L."/>
            <person name="Hahn C."/>
            <person name="Garcia-Roger E.M."/>
            <person name="Carmona M.J."/>
            <person name="Serra M."/>
            <person name="Gomez A."/>
        </authorList>
    </citation>
    <scope>NUCLEOTIDE SEQUENCE [LARGE SCALE GENOMIC DNA]</scope>
    <source>
        <strain evidence="1">HYR1</strain>
    </source>
</reference>
<sequence>MIAEIDTAWFSPEVLQSSKYCCCLGNSSFGSSERRSAFFSAILLEIFFTLKTFEDTLGSFTFSRFFYKRIRNQLIKNVRKNAETQIFVQFVFEIHKTLKPEPLARINFEHFLIFFAHTYMFTGEEGSLCHVQKCFGRFKKLIKKRCWINVENSEAKVDQTIALA</sequence>
<keyword evidence="2" id="KW-1185">Reference proteome</keyword>
<gene>
    <name evidence="1" type="ORF">BpHYR1_004132</name>
</gene>
<dbReference type="Proteomes" id="UP000276133">
    <property type="component" value="Unassembled WGS sequence"/>
</dbReference>
<comment type="caution">
    <text evidence="1">The sequence shown here is derived from an EMBL/GenBank/DDBJ whole genome shotgun (WGS) entry which is preliminary data.</text>
</comment>
<accession>A0A3M7QH43</accession>
<protein>
    <submittedName>
        <fullName evidence="1">Uncharacterized protein</fullName>
    </submittedName>
</protein>
<proteinExistence type="predicted"/>
<dbReference type="AlphaFoldDB" id="A0A3M7QH43"/>